<gene>
    <name evidence="3" type="ORF">ZOSMA_54G01050</name>
</gene>
<dbReference type="Proteomes" id="UP000036987">
    <property type="component" value="Unassembled WGS sequence"/>
</dbReference>
<dbReference type="PANTHER" id="PTHR47203:SF1">
    <property type="entry name" value="HYPOTHETICAL BASE EXCISION DNA REPAIR PROTEIN (EUROFUNG)"/>
    <property type="match status" value="1"/>
</dbReference>
<evidence type="ECO:0000256" key="1">
    <source>
        <dbReference type="SAM" id="MobiDB-lite"/>
    </source>
</evidence>
<dbReference type="GO" id="GO:0006284">
    <property type="term" value="P:base-excision repair"/>
    <property type="evidence" value="ECO:0007669"/>
    <property type="project" value="InterPro"/>
</dbReference>
<sequence>MKKRPQTSNPFHPPSPGPRIPVRILEPYPDFSNPTPEQCNAVRDDLLAADGFPTQFADHRRKRAMRKNQTRTIRSSDDERGECENKRNDTVLDGVVNLLLSQNTTETNSARAFLSLKSTFPDWENVLGAENQILESAIRCGGLAKTKAARIKCMLKELMERRGDFSLEYLHDLPIDEVKAELSRFKGIGPKTVACVLMFNLQQDDFPVDTHVLRITKSMGWVPEKADREKAYLHLNRKIPDELKFDLNCLLFTHGKLCQSCSKKGGDQLTGISHAPCPLTKYRTRTTKN</sequence>
<dbReference type="PANTHER" id="PTHR47203">
    <property type="match status" value="1"/>
</dbReference>
<dbReference type="GO" id="GO:0016787">
    <property type="term" value="F:hydrolase activity"/>
    <property type="evidence" value="ECO:0007669"/>
    <property type="project" value="UniProtKB-ARBA"/>
</dbReference>
<dbReference type="Gene3D" id="1.10.340.30">
    <property type="entry name" value="Hypothetical protein, domain 2"/>
    <property type="match status" value="1"/>
</dbReference>
<dbReference type="CDD" id="cd00056">
    <property type="entry name" value="ENDO3c"/>
    <property type="match status" value="1"/>
</dbReference>
<dbReference type="InterPro" id="IPR003265">
    <property type="entry name" value="HhH-GPD_domain"/>
</dbReference>
<dbReference type="Gene3D" id="1.10.1670.10">
    <property type="entry name" value="Helix-hairpin-Helix base-excision DNA repair enzymes (C-terminal)"/>
    <property type="match status" value="1"/>
</dbReference>
<feature type="region of interest" description="Disordered" evidence="1">
    <location>
        <begin position="61"/>
        <end position="85"/>
    </location>
</feature>
<dbReference type="InterPro" id="IPR011257">
    <property type="entry name" value="DNA_glycosylase"/>
</dbReference>
<organism evidence="3 4">
    <name type="scientific">Zostera marina</name>
    <name type="common">Eelgrass</name>
    <dbReference type="NCBI Taxonomy" id="29655"/>
    <lineage>
        <taxon>Eukaryota</taxon>
        <taxon>Viridiplantae</taxon>
        <taxon>Streptophyta</taxon>
        <taxon>Embryophyta</taxon>
        <taxon>Tracheophyta</taxon>
        <taxon>Spermatophyta</taxon>
        <taxon>Magnoliopsida</taxon>
        <taxon>Liliopsida</taxon>
        <taxon>Zosteraceae</taxon>
        <taxon>Zostera</taxon>
    </lineage>
</organism>
<feature type="domain" description="HhH-GPD" evidence="2">
    <location>
        <begin position="100"/>
        <end position="257"/>
    </location>
</feature>
<protein>
    <recommendedName>
        <fullName evidence="2">HhH-GPD domain-containing protein</fullName>
    </recommendedName>
</protein>
<comment type="caution">
    <text evidence="3">The sequence shown here is derived from an EMBL/GenBank/DDBJ whole genome shotgun (WGS) entry which is preliminary data.</text>
</comment>
<proteinExistence type="predicted"/>
<feature type="compositionally biased region" description="Basic and acidic residues" evidence="1">
    <location>
        <begin position="74"/>
        <end position="85"/>
    </location>
</feature>
<keyword evidence="4" id="KW-1185">Reference proteome</keyword>
<feature type="compositionally biased region" description="Polar residues" evidence="1">
    <location>
        <begin position="1"/>
        <end position="10"/>
    </location>
</feature>
<dbReference type="Pfam" id="PF00730">
    <property type="entry name" value="HhH-GPD"/>
    <property type="match status" value="1"/>
</dbReference>
<evidence type="ECO:0000313" key="4">
    <source>
        <dbReference type="Proteomes" id="UP000036987"/>
    </source>
</evidence>
<dbReference type="AlphaFoldDB" id="A0A0K9NWN8"/>
<dbReference type="OMA" id="LHVLMVG"/>
<dbReference type="SUPFAM" id="SSF48150">
    <property type="entry name" value="DNA-glycosylase"/>
    <property type="match status" value="1"/>
</dbReference>
<feature type="region of interest" description="Disordered" evidence="1">
    <location>
        <begin position="1"/>
        <end position="37"/>
    </location>
</feature>
<dbReference type="EMBL" id="LFYR01001529">
    <property type="protein sequence ID" value="KMZ61174.1"/>
    <property type="molecule type" value="Genomic_DNA"/>
</dbReference>
<evidence type="ECO:0000313" key="3">
    <source>
        <dbReference type="EMBL" id="KMZ61174.1"/>
    </source>
</evidence>
<name>A0A0K9NWN8_ZOSMR</name>
<dbReference type="GO" id="GO:0140097">
    <property type="term" value="F:catalytic activity, acting on DNA"/>
    <property type="evidence" value="ECO:0007669"/>
    <property type="project" value="UniProtKB-ARBA"/>
</dbReference>
<accession>A0A0K9NWN8</accession>
<dbReference type="OrthoDB" id="5607at2759"/>
<dbReference type="STRING" id="29655.A0A0K9NWN8"/>
<dbReference type="InterPro" id="IPR023170">
    <property type="entry name" value="HhH_base_excis_C"/>
</dbReference>
<dbReference type="SMART" id="SM00478">
    <property type="entry name" value="ENDO3c"/>
    <property type="match status" value="1"/>
</dbReference>
<reference evidence="4" key="1">
    <citation type="journal article" date="2016" name="Nature">
        <title>The genome of the seagrass Zostera marina reveals angiosperm adaptation to the sea.</title>
        <authorList>
            <person name="Olsen J.L."/>
            <person name="Rouze P."/>
            <person name="Verhelst B."/>
            <person name="Lin Y.-C."/>
            <person name="Bayer T."/>
            <person name="Collen J."/>
            <person name="Dattolo E."/>
            <person name="De Paoli E."/>
            <person name="Dittami S."/>
            <person name="Maumus F."/>
            <person name="Michel G."/>
            <person name="Kersting A."/>
            <person name="Lauritano C."/>
            <person name="Lohaus R."/>
            <person name="Toepel M."/>
            <person name="Tonon T."/>
            <person name="Vanneste K."/>
            <person name="Amirebrahimi M."/>
            <person name="Brakel J."/>
            <person name="Bostroem C."/>
            <person name="Chovatia M."/>
            <person name="Grimwood J."/>
            <person name="Jenkins J.W."/>
            <person name="Jueterbock A."/>
            <person name="Mraz A."/>
            <person name="Stam W.T."/>
            <person name="Tice H."/>
            <person name="Bornberg-Bauer E."/>
            <person name="Green P.J."/>
            <person name="Pearson G.A."/>
            <person name="Procaccini G."/>
            <person name="Duarte C.M."/>
            <person name="Schmutz J."/>
            <person name="Reusch T.B.H."/>
            <person name="Van de Peer Y."/>
        </authorList>
    </citation>
    <scope>NUCLEOTIDE SEQUENCE [LARGE SCALE GENOMIC DNA]</scope>
    <source>
        <strain evidence="4">cv. Finnish</strain>
    </source>
</reference>
<evidence type="ECO:0000259" key="2">
    <source>
        <dbReference type="SMART" id="SM00478"/>
    </source>
</evidence>